<feature type="compositionally biased region" description="Pro residues" evidence="1">
    <location>
        <begin position="30"/>
        <end position="41"/>
    </location>
</feature>
<evidence type="ECO:0000313" key="2">
    <source>
        <dbReference type="EMBL" id="GCC50463.1"/>
    </source>
</evidence>
<comment type="caution">
    <text evidence="2">The sequence shown here is derived from an EMBL/GenBank/DDBJ whole genome shotgun (WGS) entry which is preliminary data.</text>
</comment>
<dbReference type="RefSeq" id="WP_127121095.1">
    <property type="nucleotide sequence ID" value="NZ_BHXQ01000001.1"/>
</dbReference>
<sequence length="68" mass="7516">MEKPKDLPGKEAPSVEEPITNPVSPVIETPEPPQIIDPSAPPDIERKKITPPREKRKGKPLKTSSRVL</sequence>
<name>A0A401U6C3_9BACT</name>
<keyword evidence="3" id="KW-1185">Reference proteome</keyword>
<reference evidence="2 3" key="1">
    <citation type="submission" date="2018-11" db="EMBL/GenBank/DDBJ databases">
        <title>Chryseotalea sanarue gen. nov., sp., nov., a member of the family Cytophagaceae, isolated from a brackish lake in Hamamatsu Japan.</title>
        <authorList>
            <person name="Maejima Y."/>
            <person name="Iino T."/>
            <person name="Muraguchi Y."/>
            <person name="Fukuda K."/>
            <person name="Ohkuma M."/>
            <person name="Moriuchi R."/>
            <person name="Dohra H."/>
            <person name="Kimbara K."/>
            <person name="Shintani M."/>
        </authorList>
    </citation>
    <scope>NUCLEOTIDE SEQUENCE [LARGE SCALE GENOMIC DNA]</scope>
    <source>
        <strain evidence="2 3">Ys</strain>
    </source>
</reference>
<evidence type="ECO:0000313" key="3">
    <source>
        <dbReference type="Proteomes" id="UP000288227"/>
    </source>
</evidence>
<feature type="compositionally biased region" description="Basic and acidic residues" evidence="1">
    <location>
        <begin position="43"/>
        <end position="53"/>
    </location>
</feature>
<proteinExistence type="predicted"/>
<evidence type="ECO:0000256" key="1">
    <source>
        <dbReference type="SAM" id="MobiDB-lite"/>
    </source>
</evidence>
<dbReference type="Proteomes" id="UP000288227">
    <property type="component" value="Unassembled WGS sequence"/>
</dbReference>
<organism evidence="2 3">
    <name type="scientific">Chryseotalea sanaruensis</name>
    <dbReference type="NCBI Taxonomy" id="2482724"/>
    <lineage>
        <taxon>Bacteria</taxon>
        <taxon>Pseudomonadati</taxon>
        <taxon>Bacteroidota</taxon>
        <taxon>Cytophagia</taxon>
        <taxon>Cytophagales</taxon>
        <taxon>Chryseotaleaceae</taxon>
        <taxon>Chryseotalea</taxon>
    </lineage>
</organism>
<gene>
    <name evidence="2" type="ORF">SanaruYs_06780</name>
</gene>
<accession>A0A401U6C3</accession>
<dbReference type="AlphaFoldDB" id="A0A401U6C3"/>
<dbReference type="EMBL" id="BHXQ01000001">
    <property type="protein sequence ID" value="GCC50463.1"/>
    <property type="molecule type" value="Genomic_DNA"/>
</dbReference>
<feature type="region of interest" description="Disordered" evidence="1">
    <location>
        <begin position="1"/>
        <end position="68"/>
    </location>
</feature>
<protein>
    <submittedName>
        <fullName evidence="2">Uncharacterized protein</fullName>
    </submittedName>
</protein>